<keyword evidence="3" id="KW-0732">Signal</keyword>
<evidence type="ECO:0000313" key="4">
    <source>
        <dbReference type="EMBL" id="HFZ08770.1"/>
    </source>
</evidence>
<evidence type="ECO:0000256" key="2">
    <source>
        <dbReference type="SAM" id="MobiDB-lite"/>
    </source>
</evidence>
<dbReference type="AlphaFoldDB" id="A0A7V3J9E5"/>
<organism evidence="4">
    <name type="scientific">candidate division CPR3 bacterium</name>
    <dbReference type="NCBI Taxonomy" id="2268181"/>
    <lineage>
        <taxon>Bacteria</taxon>
        <taxon>Bacteria division CPR3</taxon>
    </lineage>
</organism>
<proteinExistence type="predicted"/>
<reference evidence="4" key="1">
    <citation type="journal article" date="2020" name="mSystems">
        <title>Genome- and Community-Level Interaction Insights into Carbon Utilization and Element Cycling Functions of Hydrothermarchaeota in Hydrothermal Sediment.</title>
        <authorList>
            <person name="Zhou Z."/>
            <person name="Liu Y."/>
            <person name="Xu W."/>
            <person name="Pan J."/>
            <person name="Luo Z.H."/>
            <person name="Li M."/>
        </authorList>
    </citation>
    <scope>NUCLEOTIDE SEQUENCE [LARGE SCALE GENOMIC DNA]</scope>
    <source>
        <strain evidence="4">SpSt-757</strain>
    </source>
</reference>
<evidence type="ECO:0008006" key="5">
    <source>
        <dbReference type="Google" id="ProtNLM"/>
    </source>
</evidence>
<accession>A0A7V3J9E5</accession>
<gene>
    <name evidence="4" type="ORF">ENV41_01390</name>
</gene>
<keyword evidence="1" id="KW-0175">Coiled coil</keyword>
<feature type="chain" id="PRO_5030931493" description="DUF4349 domain-containing protein" evidence="3">
    <location>
        <begin position="19"/>
        <end position="247"/>
    </location>
</feature>
<name>A0A7V3J9E5_UNCC3</name>
<protein>
    <recommendedName>
        <fullName evidence="5">DUF4349 domain-containing protein</fullName>
    </recommendedName>
</protein>
<feature type="compositionally biased region" description="Polar residues" evidence="2">
    <location>
        <begin position="50"/>
        <end position="73"/>
    </location>
</feature>
<dbReference type="EMBL" id="DTGG01000045">
    <property type="protein sequence ID" value="HFZ08770.1"/>
    <property type="molecule type" value="Genomic_DNA"/>
</dbReference>
<feature type="compositionally biased region" description="Polar residues" evidence="2">
    <location>
        <begin position="86"/>
        <end position="104"/>
    </location>
</feature>
<feature type="coiled-coil region" evidence="1">
    <location>
        <begin position="142"/>
        <end position="227"/>
    </location>
</feature>
<feature type="region of interest" description="Disordered" evidence="2">
    <location>
        <begin position="43"/>
        <end position="115"/>
    </location>
</feature>
<evidence type="ECO:0000256" key="1">
    <source>
        <dbReference type="SAM" id="Coils"/>
    </source>
</evidence>
<feature type="compositionally biased region" description="Low complexity" evidence="2">
    <location>
        <begin position="74"/>
        <end position="85"/>
    </location>
</feature>
<evidence type="ECO:0000256" key="3">
    <source>
        <dbReference type="SAM" id="SignalP"/>
    </source>
</evidence>
<comment type="caution">
    <text evidence="4">The sequence shown here is derived from an EMBL/GenBank/DDBJ whole genome shotgun (WGS) entry which is preliminary data.</text>
</comment>
<feature type="signal peptide" evidence="3">
    <location>
        <begin position="1"/>
        <end position="18"/>
    </location>
</feature>
<sequence length="247" mass="27327">MKSKILMASVLVVTFALAGNSYAVSQKGNAGAIGTGNQIQQQTQAANQGEASQIKTQNSEQVQSRTGSQAGTGNQVQNQNQIKNQGETNQIRTNEQSGKQNESRPGSAVAEQRRSKVANAVQEMLRIAERNGGIGQQVRIIAQTQNQNQEKLEASLQKVQNRSGFVKFFIGPDYSGINNAREILEQNKEQIKQLNQIKNQLINQGDAQKLMQQIQTLEKANLEIENSLELAQKGFSLFGWMFRFFSK</sequence>